<dbReference type="AlphaFoldDB" id="A0A2I0JU18"/>
<evidence type="ECO:0000313" key="2">
    <source>
        <dbReference type="EMBL" id="PKI59807.1"/>
    </source>
</evidence>
<name>A0A2I0JU18_PUNGR</name>
<feature type="region of interest" description="Disordered" evidence="1">
    <location>
        <begin position="29"/>
        <end position="57"/>
    </location>
</feature>
<comment type="caution">
    <text evidence="2">The sequence shown here is derived from an EMBL/GenBank/DDBJ whole genome shotgun (WGS) entry which is preliminary data.</text>
</comment>
<accession>A0A2I0JU18</accession>
<dbReference type="EMBL" id="PGOL01001231">
    <property type="protein sequence ID" value="PKI59807.1"/>
    <property type="molecule type" value="Genomic_DNA"/>
</dbReference>
<reference evidence="2 3" key="1">
    <citation type="submission" date="2017-11" db="EMBL/GenBank/DDBJ databases">
        <title>De-novo sequencing of pomegranate (Punica granatum L.) genome.</title>
        <authorList>
            <person name="Akparov Z."/>
            <person name="Amiraslanov A."/>
            <person name="Hajiyeva S."/>
            <person name="Abbasov M."/>
            <person name="Kaur K."/>
            <person name="Hamwieh A."/>
            <person name="Solovyev V."/>
            <person name="Salamov A."/>
            <person name="Braich B."/>
            <person name="Kosarev P."/>
            <person name="Mahmoud A."/>
            <person name="Hajiyev E."/>
            <person name="Babayeva S."/>
            <person name="Izzatullayeva V."/>
            <person name="Mammadov A."/>
            <person name="Mammadov A."/>
            <person name="Sharifova S."/>
            <person name="Ojaghi J."/>
            <person name="Eynullazada K."/>
            <person name="Bayramov B."/>
            <person name="Abdulazimova A."/>
            <person name="Shahmuradov I."/>
        </authorList>
    </citation>
    <scope>NUCLEOTIDE SEQUENCE [LARGE SCALE GENOMIC DNA]</scope>
    <source>
        <strain evidence="3">cv. AG2017</strain>
        <tissue evidence="2">Leaf</tissue>
    </source>
</reference>
<dbReference type="Proteomes" id="UP000233551">
    <property type="component" value="Unassembled WGS sequence"/>
</dbReference>
<keyword evidence="3" id="KW-1185">Reference proteome</keyword>
<evidence type="ECO:0000256" key="1">
    <source>
        <dbReference type="SAM" id="MobiDB-lite"/>
    </source>
</evidence>
<gene>
    <name evidence="2" type="ORF">CRG98_019813</name>
</gene>
<evidence type="ECO:0000313" key="3">
    <source>
        <dbReference type="Proteomes" id="UP000233551"/>
    </source>
</evidence>
<proteinExistence type="predicted"/>
<protein>
    <submittedName>
        <fullName evidence="2">Uncharacterized protein</fullName>
    </submittedName>
</protein>
<sequence length="98" mass="10219">MANPTPFIAAGEIVMLSIRFLSPPKGLAFDSPSPPLASPRGGQKEPKPPPHGTAAAGIAPTRSCHLKSRSSPQYAVPSVPYFSREGASQCQPKSLPVV</sequence>
<organism evidence="2 3">
    <name type="scientific">Punica granatum</name>
    <name type="common">Pomegranate</name>
    <dbReference type="NCBI Taxonomy" id="22663"/>
    <lineage>
        <taxon>Eukaryota</taxon>
        <taxon>Viridiplantae</taxon>
        <taxon>Streptophyta</taxon>
        <taxon>Embryophyta</taxon>
        <taxon>Tracheophyta</taxon>
        <taxon>Spermatophyta</taxon>
        <taxon>Magnoliopsida</taxon>
        <taxon>eudicotyledons</taxon>
        <taxon>Gunneridae</taxon>
        <taxon>Pentapetalae</taxon>
        <taxon>rosids</taxon>
        <taxon>malvids</taxon>
        <taxon>Myrtales</taxon>
        <taxon>Lythraceae</taxon>
        <taxon>Punica</taxon>
    </lineage>
</organism>